<name>A0ABD1U7B4_9LAMI</name>
<accession>A0ABD1U7B4</accession>
<reference evidence="3" key="1">
    <citation type="submission" date="2024-07" db="EMBL/GenBank/DDBJ databases">
        <title>Two chromosome-level genome assemblies of Korean endemic species Abeliophyllum distichum and Forsythia ovata (Oleaceae).</title>
        <authorList>
            <person name="Jang H."/>
        </authorList>
    </citation>
    <scope>NUCLEOTIDE SEQUENCE [LARGE SCALE GENOMIC DNA]</scope>
</reference>
<sequence length="371" mass="42016">MDTSNVESEMKALVTSAKTVGQASLYINRKHLLNASLFKHIAQREIPFYGFVQQPPMPLRPFSPVVDIIHSEISGFNMPLGPHGVAQPVTHGYEAPIMAVPISCITPEGFRIAISNNHESVKNDGRRGLDNTLIHQLSYSERKENWYIRSLQRNNEIRSDLYYVHVRTNKQFRSLKEVNNFVMHGQLPNRNPKGTKASDASSKILGDQPKRIRGDKLIDRVKVGIYNLTKGKVHRTGTPPTASNSEEPNNICLGTENKKRKRIEENSVQQFREANSSEAEDELSTVILCGKGWRGEDGGMCIEAERMCGSEEQIEEANKKKREKNPIIYLTSSIGSNPLKIQRMFLTTIPHFKMFLKLDPYQQVSLPRFSN</sequence>
<dbReference type="AlphaFoldDB" id="A0ABD1U7B4"/>
<evidence type="ECO:0000256" key="1">
    <source>
        <dbReference type="SAM" id="MobiDB-lite"/>
    </source>
</evidence>
<feature type="compositionally biased region" description="Polar residues" evidence="1">
    <location>
        <begin position="238"/>
        <end position="248"/>
    </location>
</feature>
<feature type="region of interest" description="Disordered" evidence="1">
    <location>
        <begin position="232"/>
        <end position="252"/>
    </location>
</feature>
<protein>
    <submittedName>
        <fullName evidence="2">Uncharacterized protein</fullName>
    </submittedName>
</protein>
<proteinExistence type="predicted"/>
<gene>
    <name evidence="2" type="ORF">Fot_24808</name>
</gene>
<dbReference type="EMBL" id="JBFOLJ010000007">
    <property type="protein sequence ID" value="KAL2520885.1"/>
    <property type="molecule type" value="Genomic_DNA"/>
</dbReference>
<organism evidence="2 3">
    <name type="scientific">Forsythia ovata</name>
    <dbReference type="NCBI Taxonomy" id="205694"/>
    <lineage>
        <taxon>Eukaryota</taxon>
        <taxon>Viridiplantae</taxon>
        <taxon>Streptophyta</taxon>
        <taxon>Embryophyta</taxon>
        <taxon>Tracheophyta</taxon>
        <taxon>Spermatophyta</taxon>
        <taxon>Magnoliopsida</taxon>
        <taxon>eudicotyledons</taxon>
        <taxon>Gunneridae</taxon>
        <taxon>Pentapetalae</taxon>
        <taxon>asterids</taxon>
        <taxon>lamiids</taxon>
        <taxon>Lamiales</taxon>
        <taxon>Oleaceae</taxon>
        <taxon>Forsythieae</taxon>
        <taxon>Forsythia</taxon>
    </lineage>
</organism>
<comment type="caution">
    <text evidence="2">The sequence shown here is derived from an EMBL/GenBank/DDBJ whole genome shotgun (WGS) entry which is preliminary data.</text>
</comment>
<evidence type="ECO:0000313" key="2">
    <source>
        <dbReference type="EMBL" id="KAL2520885.1"/>
    </source>
</evidence>
<evidence type="ECO:0000313" key="3">
    <source>
        <dbReference type="Proteomes" id="UP001604277"/>
    </source>
</evidence>
<keyword evidence="3" id="KW-1185">Reference proteome</keyword>
<dbReference type="Proteomes" id="UP001604277">
    <property type="component" value="Unassembled WGS sequence"/>
</dbReference>